<feature type="transmembrane region" description="Helical" evidence="1">
    <location>
        <begin position="159"/>
        <end position="180"/>
    </location>
</feature>
<sequence>MYVMLPQIIMDVELGCYKLILVTLRRKPNYGGTIYFSESYDSVSGVWSTLDSGFVCGDGVLVEERCHVCFDCGLKKICTPRELYFGHYPTARPFYTFVRDHCFKLRLVGVEADGKISSFMAEILESVFQNGWNEKDTILQAVEMPYEDFDARLLACTRYVLVIADFLTLTLRVVIIWFSMR</sequence>
<reference evidence="2" key="1">
    <citation type="submission" date="2020-06" db="EMBL/GenBank/DDBJ databases">
        <title>WGS assembly of Ceratodon purpureus strain R40.</title>
        <authorList>
            <person name="Carey S.B."/>
            <person name="Jenkins J."/>
            <person name="Shu S."/>
            <person name="Lovell J.T."/>
            <person name="Sreedasyam A."/>
            <person name="Maumus F."/>
            <person name="Tiley G.P."/>
            <person name="Fernandez-Pozo N."/>
            <person name="Barry K."/>
            <person name="Chen C."/>
            <person name="Wang M."/>
            <person name="Lipzen A."/>
            <person name="Daum C."/>
            <person name="Saski C.A."/>
            <person name="Payton A.C."/>
            <person name="Mcbreen J.C."/>
            <person name="Conrad R.E."/>
            <person name="Kollar L.M."/>
            <person name="Olsson S."/>
            <person name="Huttunen S."/>
            <person name="Landis J.B."/>
            <person name="Wickett N.J."/>
            <person name="Johnson M.G."/>
            <person name="Rensing S.A."/>
            <person name="Grimwood J."/>
            <person name="Schmutz J."/>
            <person name="Mcdaniel S.F."/>
        </authorList>
    </citation>
    <scope>NUCLEOTIDE SEQUENCE</scope>
    <source>
        <strain evidence="2">R40</strain>
    </source>
</reference>
<keyword evidence="1" id="KW-0472">Membrane</keyword>
<evidence type="ECO:0000313" key="2">
    <source>
        <dbReference type="EMBL" id="KAG0561297.1"/>
    </source>
</evidence>
<protein>
    <submittedName>
        <fullName evidence="2">Uncharacterized protein</fullName>
    </submittedName>
</protein>
<dbReference type="AlphaFoldDB" id="A0A8T0GRS6"/>
<keyword evidence="3" id="KW-1185">Reference proteome</keyword>
<dbReference type="Proteomes" id="UP000822688">
    <property type="component" value="Chromosome 9"/>
</dbReference>
<dbReference type="EMBL" id="CM026430">
    <property type="protein sequence ID" value="KAG0561297.1"/>
    <property type="molecule type" value="Genomic_DNA"/>
</dbReference>
<keyword evidence="1" id="KW-0812">Transmembrane</keyword>
<evidence type="ECO:0000313" key="3">
    <source>
        <dbReference type="Proteomes" id="UP000822688"/>
    </source>
</evidence>
<name>A0A8T0GRS6_CERPU</name>
<gene>
    <name evidence="2" type="ORF">KC19_9G052900</name>
</gene>
<keyword evidence="1" id="KW-1133">Transmembrane helix</keyword>
<organism evidence="2 3">
    <name type="scientific">Ceratodon purpureus</name>
    <name type="common">Fire moss</name>
    <name type="synonym">Dicranum purpureum</name>
    <dbReference type="NCBI Taxonomy" id="3225"/>
    <lineage>
        <taxon>Eukaryota</taxon>
        <taxon>Viridiplantae</taxon>
        <taxon>Streptophyta</taxon>
        <taxon>Embryophyta</taxon>
        <taxon>Bryophyta</taxon>
        <taxon>Bryophytina</taxon>
        <taxon>Bryopsida</taxon>
        <taxon>Dicranidae</taxon>
        <taxon>Pseudoditrichales</taxon>
        <taxon>Ditrichaceae</taxon>
        <taxon>Ceratodon</taxon>
    </lineage>
</organism>
<evidence type="ECO:0000256" key="1">
    <source>
        <dbReference type="SAM" id="Phobius"/>
    </source>
</evidence>
<proteinExistence type="predicted"/>
<accession>A0A8T0GRS6</accession>
<comment type="caution">
    <text evidence="2">The sequence shown here is derived from an EMBL/GenBank/DDBJ whole genome shotgun (WGS) entry which is preliminary data.</text>
</comment>